<proteinExistence type="predicted"/>
<sequence>MDDKIDDVSELMKDRPLDILCVIEAKGKGSGGTIKSGSLGIYAPNMSKPIEEREEFWADVRDILVKCGRNERIVIFGDISGWVGIQRDGYEKVLVADDNVTATEYMIDDGNESEMTIDEIVEALERMKVEKAAGYDRVSSEILGGGGGIVASLLY</sequence>
<name>A0A4C1XH52_EUMVA</name>
<dbReference type="EMBL" id="BGZK01000822">
    <property type="protein sequence ID" value="GBP61784.1"/>
    <property type="molecule type" value="Genomic_DNA"/>
</dbReference>
<comment type="caution">
    <text evidence="1">The sequence shown here is derived from an EMBL/GenBank/DDBJ whole genome shotgun (WGS) entry which is preliminary data.</text>
</comment>
<gene>
    <name evidence="1" type="ORF">EVAR_96029_1</name>
</gene>
<reference evidence="1 2" key="1">
    <citation type="journal article" date="2019" name="Commun. Biol.">
        <title>The bagworm genome reveals a unique fibroin gene that provides high tensile strength.</title>
        <authorList>
            <person name="Kono N."/>
            <person name="Nakamura H."/>
            <person name="Ohtoshi R."/>
            <person name="Tomita M."/>
            <person name="Numata K."/>
            <person name="Arakawa K."/>
        </authorList>
    </citation>
    <scope>NUCLEOTIDE SEQUENCE [LARGE SCALE GENOMIC DNA]</scope>
</reference>
<evidence type="ECO:0000313" key="2">
    <source>
        <dbReference type="Proteomes" id="UP000299102"/>
    </source>
</evidence>
<keyword evidence="2" id="KW-1185">Reference proteome</keyword>
<protein>
    <recommendedName>
        <fullName evidence="3">Craniofacial development protein 2</fullName>
    </recommendedName>
</protein>
<accession>A0A4C1XH52</accession>
<dbReference type="OrthoDB" id="418748at2759"/>
<dbReference type="Proteomes" id="UP000299102">
    <property type="component" value="Unassembled WGS sequence"/>
</dbReference>
<dbReference type="AlphaFoldDB" id="A0A4C1XH52"/>
<evidence type="ECO:0008006" key="3">
    <source>
        <dbReference type="Google" id="ProtNLM"/>
    </source>
</evidence>
<organism evidence="1 2">
    <name type="scientific">Eumeta variegata</name>
    <name type="common">Bagworm moth</name>
    <name type="synonym">Eumeta japonica</name>
    <dbReference type="NCBI Taxonomy" id="151549"/>
    <lineage>
        <taxon>Eukaryota</taxon>
        <taxon>Metazoa</taxon>
        <taxon>Ecdysozoa</taxon>
        <taxon>Arthropoda</taxon>
        <taxon>Hexapoda</taxon>
        <taxon>Insecta</taxon>
        <taxon>Pterygota</taxon>
        <taxon>Neoptera</taxon>
        <taxon>Endopterygota</taxon>
        <taxon>Lepidoptera</taxon>
        <taxon>Glossata</taxon>
        <taxon>Ditrysia</taxon>
        <taxon>Tineoidea</taxon>
        <taxon>Psychidae</taxon>
        <taxon>Oiketicinae</taxon>
        <taxon>Eumeta</taxon>
    </lineage>
</organism>
<evidence type="ECO:0000313" key="1">
    <source>
        <dbReference type="EMBL" id="GBP61784.1"/>
    </source>
</evidence>